<protein>
    <submittedName>
        <fullName evidence="2">Uncharacterized protein</fullName>
    </submittedName>
</protein>
<evidence type="ECO:0000313" key="3">
    <source>
        <dbReference type="Proteomes" id="UP001305779"/>
    </source>
</evidence>
<gene>
    <name evidence="2" type="ORF">PRZ48_002577</name>
</gene>
<feature type="region of interest" description="Disordered" evidence="1">
    <location>
        <begin position="1"/>
        <end position="54"/>
    </location>
</feature>
<comment type="caution">
    <text evidence="2">The sequence shown here is derived from an EMBL/GenBank/DDBJ whole genome shotgun (WGS) entry which is preliminary data.</text>
</comment>
<dbReference type="Proteomes" id="UP001305779">
    <property type="component" value="Unassembled WGS sequence"/>
</dbReference>
<evidence type="ECO:0000256" key="1">
    <source>
        <dbReference type="SAM" id="MobiDB-lite"/>
    </source>
</evidence>
<keyword evidence="3" id="KW-1185">Reference proteome</keyword>
<dbReference type="EMBL" id="JAXOVC010000002">
    <property type="protein sequence ID" value="KAK4504616.1"/>
    <property type="molecule type" value="Genomic_DNA"/>
</dbReference>
<name>A0ABR0ESM5_ZASCE</name>
<accession>A0ABR0ESM5</accession>
<sequence length="340" mass="39010">MKRSGDSQRPARLHASGGRTQSRSSPFRPDKQGNGSPSLEPPLRPLPGLELPQPPSELELVAKIVVEKWGLEATKTKSKPLSKPWGISKRYRARKKPIPFFKFPEELRDAVFDHHISRLQSTATKQGDSSRDLATSTYFVKQVYDGDLNGHKEWLKKPPYALTDHFLETPLPVQLVSKKFADDYYKSVLRNAFQPQSIIRTTVADFNFEYINAFFMSLTSLQVEKINNKQVTVIVSFKTEGLACLNFQDLNITAFNEILLKRFRLEDQGEDESVAAEERDDFSLTAENHSISFEYIRSAGMSPPEDVDIIKDWQHKYPHEMRLLGPFFVKWEEENPYEAN</sequence>
<evidence type="ECO:0000313" key="2">
    <source>
        <dbReference type="EMBL" id="KAK4504616.1"/>
    </source>
</evidence>
<proteinExistence type="predicted"/>
<reference evidence="2 3" key="1">
    <citation type="journal article" date="2023" name="G3 (Bethesda)">
        <title>A chromosome-level genome assembly of Zasmidium syzygii isolated from banana leaves.</title>
        <authorList>
            <person name="van Westerhoven A.C."/>
            <person name="Mehrabi R."/>
            <person name="Talebi R."/>
            <person name="Steentjes M.B.F."/>
            <person name="Corcolon B."/>
            <person name="Chong P.A."/>
            <person name="Kema G.H.J."/>
            <person name="Seidl M.F."/>
        </authorList>
    </citation>
    <scope>NUCLEOTIDE SEQUENCE [LARGE SCALE GENOMIC DNA]</scope>
    <source>
        <strain evidence="2 3">P124</strain>
    </source>
</reference>
<organism evidence="2 3">
    <name type="scientific">Zasmidium cellare</name>
    <name type="common">Wine cellar mold</name>
    <name type="synonym">Racodium cellare</name>
    <dbReference type="NCBI Taxonomy" id="395010"/>
    <lineage>
        <taxon>Eukaryota</taxon>
        <taxon>Fungi</taxon>
        <taxon>Dikarya</taxon>
        <taxon>Ascomycota</taxon>
        <taxon>Pezizomycotina</taxon>
        <taxon>Dothideomycetes</taxon>
        <taxon>Dothideomycetidae</taxon>
        <taxon>Mycosphaerellales</taxon>
        <taxon>Mycosphaerellaceae</taxon>
        <taxon>Zasmidium</taxon>
    </lineage>
</organism>